<accession>A0A0F9QI94</accession>
<dbReference type="EMBL" id="LAZR01004851">
    <property type="protein sequence ID" value="KKN05033.1"/>
    <property type="molecule type" value="Genomic_DNA"/>
</dbReference>
<sequence length="96" mass="11417">MREERIRITIQTKDLSHEKEIRELWKNLPIFRKRDTLVLNYDLNISYFGEVSRNLGILERLLDSKTIELVNADLNCLNDARCLFQDIILKLDRIAT</sequence>
<organism evidence="1">
    <name type="scientific">marine sediment metagenome</name>
    <dbReference type="NCBI Taxonomy" id="412755"/>
    <lineage>
        <taxon>unclassified sequences</taxon>
        <taxon>metagenomes</taxon>
        <taxon>ecological metagenomes</taxon>
    </lineage>
</organism>
<name>A0A0F9QI94_9ZZZZ</name>
<evidence type="ECO:0000313" key="1">
    <source>
        <dbReference type="EMBL" id="KKN05033.1"/>
    </source>
</evidence>
<reference evidence="1" key="1">
    <citation type="journal article" date="2015" name="Nature">
        <title>Complex archaea that bridge the gap between prokaryotes and eukaryotes.</title>
        <authorList>
            <person name="Spang A."/>
            <person name="Saw J.H."/>
            <person name="Jorgensen S.L."/>
            <person name="Zaremba-Niedzwiedzka K."/>
            <person name="Martijn J."/>
            <person name="Lind A.E."/>
            <person name="van Eijk R."/>
            <person name="Schleper C."/>
            <person name="Guy L."/>
            <person name="Ettema T.J."/>
        </authorList>
    </citation>
    <scope>NUCLEOTIDE SEQUENCE</scope>
</reference>
<comment type="caution">
    <text evidence="1">The sequence shown here is derived from an EMBL/GenBank/DDBJ whole genome shotgun (WGS) entry which is preliminary data.</text>
</comment>
<protein>
    <submittedName>
        <fullName evidence="1">Uncharacterized protein</fullName>
    </submittedName>
</protein>
<gene>
    <name evidence="1" type="ORF">LCGC14_1091430</name>
</gene>
<dbReference type="AlphaFoldDB" id="A0A0F9QI94"/>
<proteinExistence type="predicted"/>